<dbReference type="AlphaFoldDB" id="A0A540W522"/>
<name>A0A540W522_9ACTN</name>
<dbReference type="Gene3D" id="3.30.559.30">
    <property type="entry name" value="Nonribosomal peptide synthetase, condensation domain"/>
    <property type="match status" value="1"/>
</dbReference>
<keyword evidence="4" id="KW-1185">Reference proteome</keyword>
<protein>
    <recommendedName>
        <fullName evidence="2">Condensation domain-containing protein</fullName>
    </recommendedName>
</protein>
<reference evidence="3 4" key="1">
    <citation type="submission" date="2019-06" db="EMBL/GenBank/DDBJ databases">
        <title>Description of Kitasatospora acidophila sp. nov. isolated from pine grove soil, and reclassification of Streptomyces novaecaesareae to Kitasatospora novaeceasareae comb. nov.</title>
        <authorList>
            <person name="Kim M.J."/>
        </authorList>
    </citation>
    <scope>NUCLEOTIDE SEQUENCE [LARGE SCALE GENOMIC DNA]</scope>
    <source>
        <strain evidence="3 4">MMS16-CNU292</strain>
    </source>
</reference>
<dbReference type="NCBIfam" id="TIGR01720">
    <property type="entry name" value="NRPS-para261"/>
    <property type="match status" value="1"/>
</dbReference>
<dbReference type="InterPro" id="IPR010060">
    <property type="entry name" value="NRPS_synth"/>
</dbReference>
<comment type="caution">
    <text evidence="3">The sequence shown here is derived from an EMBL/GenBank/DDBJ whole genome shotgun (WGS) entry which is preliminary data.</text>
</comment>
<evidence type="ECO:0000313" key="3">
    <source>
        <dbReference type="EMBL" id="TQF04083.1"/>
    </source>
</evidence>
<sequence length="483" mass="52159">MAAGRGGPVREFNQAYTVPVPADLTLTSLTATIAAVIRHHDALRARLTVTADGTWQLEVPEADHGPDVTALVHRVESADPAAVAAETEAARRRLDPERGIMLQAVWFDHGPDTDGVLLLVVHHLVVDGVSWRILLPDLAAAYAGGELEPVGTSLLGWSQALTDAATHPRWTDQLPYWQHTLTVDQQAIGKDYVLPARDTLSTAQSHTITLTPGLTRALLTTVPAAYNAGVNDVLLTALALAARQWRPEQTRDGLLLDLESHGRHEDALDAGHDLTRTVGWFTSMHPVRLTPPALTWTEVTTAGPANGTALKEVKEQLRAVPDHGLGYGLLRYLNPATATTLAAHPAPQIGFNYLGRFTTDQGTDAHWLALEEADTAVGDAELPFAHALDINAATHDTPDGPQLQANLAWPAALFDAPDVEHLAALWQQALQALRDHIEHSEAGGLTPSDLTLVGLSQRDIDLLEEDESDYDGEFDEDDDPDSY</sequence>
<dbReference type="PANTHER" id="PTHR45398:SF1">
    <property type="entry name" value="ENZYME, PUTATIVE (JCVI)-RELATED"/>
    <property type="match status" value="1"/>
</dbReference>
<evidence type="ECO:0000313" key="4">
    <source>
        <dbReference type="Proteomes" id="UP000319103"/>
    </source>
</evidence>
<dbReference type="InterPro" id="IPR001242">
    <property type="entry name" value="Condensation_dom"/>
</dbReference>
<evidence type="ECO:0000259" key="2">
    <source>
        <dbReference type="Pfam" id="PF00668"/>
    </source>
</evidence>
<dbReference type="GO" id="GO:0008610">
    <property type="term" value="P:lipid biosynthetic process"/>
    <property type="evidence" value="ECO:0007669"/>
    <property type="project" value="UniProtKB-ARBA"/>
</dbReference>
<gene>
    <name evidence="3" type="ORF">E6W39_19940</name>
</gene>
<dbReference type="Pfam" id="PF00668">
    <property type="entry name" value="Condensation"/>
    <property type="match status" value="1"/>
</dbReference>
<dbReference type="InterPro" id="IPR023213">
    <property type="entry name" value="CAT-like_dom_sf"/>
</dbReference>
<proteinExistence type="predicted"/>
<dbReference type="EMBL" id="VIGB01000003">
    <property type="protein sequence ID" value="TQF04083.1"/>
    <property type="molecule type" value="Genomic_DNA"/>
</dbReference>
<dbReference type="Gene3D" id="3.30.559.10">
    <property type="entry name" value="Chloramphenicol acetyltransferase-like domain"/>
    <property type="match status" value="1"/>
</dbReference>
<organism evidence="3 4">
    <name type="scientific">Kitasatospora acidiphila</name>
    <dbReference type="NCBI Taxonomy" id="2567942"/>
    <lineage>
        <taxon>Bacteria</taxon>
        <taxon>Bacillati</taxon>
        <taxon>Actinomycetota</taxon>
        <taxon>Actinomycetes</taxon>
        <taxon>Kitasatosporales</taxon>
        <taxon>Streptomycetaceae</taxon>
        <taxon>Kitasatospora</taxon>
    </lineage>
</organism>
<feature type="region of interest" description="Disordered" evidence="1">
    <location>
        <begin position="464"/>
        <end position="483"/>
    </location>
</feature>
<accession>A0A540W522</accession>
<dbReference type="Proteomes" id="UP000319103">
    <property type="component" value="Unassembled WGS sequence"/>
</dbReference>
<evidence type="ECO:0000256" key="1">
    <source>
        <dbReference type="SAM" id="MobiDB-lite"/>
    </source>
</evidence>
<dbReference type="OrthoDB" id="2472181at2"/>
<dbReference type="SUPFAM" id="SSF52777">
    <property type="entry name" value="CoA-dependent acyltransferases"/>
    <property type="match status" value="2"/>
</dbReference>
<feature type="domain" description="Condensation" evidence="2">
    <location>
        <begin position="12"/>
        <end position="442"/>
    </location>
</feature>
<dbReference type="PANTHER" id="PTHR45398">
    <property type="match status" value="1"/>
</dbReference>
<dbReference type="GO" id="GO:0003824">
    <property type="term" value="F:catalytic activity"/>
    <property type="evidence" value="ECO:0007669"/>
    <property type="project" value="InterPro"/>
</dbReference>